<accession>G7GYY6</accession>
<dbReference type="GO" id="GO:0003677">
    <property type="term" value="F:DNA binding"/>
    <property type="evidence" value="ECO:0007669"/>
    <property type="project" value="InterPro"/>
</dbReference>
<dbReference type="Pfam" id="PF01381">
    <property type="entry name" value="HTH_3"/>
    <property type="match status" value="1"/>
</dbReference>
<dbReference type="AlphaFoldDB" id="G7GYY6"/>
<evidence type="ECO:0000313" key="3">
    <source>
        <dbReference type="EMBL" id="GAB08811.1"/>
    </source>
</evidence>
<protein>
    <submittedName>
        <fullName evidence="3">Putative Xre family DNA binding protein</fullName>
    </submittedName>
</protein>
<name>G7GYY6_9ACTN</name>
<sequence>MTATTRNDEPEALWREVLGEVLREERAGQRRILTNVAAEAGVSPQYLSEIERGRKEPSSEILAAVAGALGLSLLEVTAAVASRLAASSQVPVVSTLSTITSAPVSPGQSPTSGRASLHLVA</sequence>
<organism evidence="3 4">
    <name type="scientific">Gordonia araii NBRC 100433</name>
    <dbReference type="NCBI Taxonomy" id="1073574"/>
    <lineage>
        <taxon>Bacteria</taxon>
        <taxon>Bacillati</taxon>
        <taxon>Actinomycetota</taxon>
        <taxon>Actinomycetes</taxon>
        <taxon>Mycobacteriales</taxon>
        <taxon>Gordoniaceae</taxon>
        <taxon>Gordonia</taxon>
    </lineage>
</organism>
<dbReference type="InterPro" id="IPR001387">
    <property type="entry name" value="Cro/C1-type_HTH"/>
</dbReference>
<dbReference type="STRING" id="1073574.GOARA_021_00480"/>
<gene>
    <name evidence="3" type="ORF">GOARA_021_00480</name>
</gene>
<feature type="region of interest" description="Disordered" evidence="1">
    <location>
        <begin position="100"/>
        <end position="121"/>
    </location>
</feature>
<dbReference type="SMART" id="SM00530">
    <property type="entry name" value="HTH_XRE"/>
    <property type="match status" value="1"/>
</dbReference>
<dbReference type="Proteomes" id="UP000035088">
    <property type="component" value="Unassembled WGS sequence"/>
</dbReference>
<comment type="caution">
    <text evidence="3">The sequence shown here is derived from an EMBL/GenBank/DDBJ whole genome shotgun (WGS) entry which is preliminary data.</text>
</comment>
<dbReference type="OrthoDB" id="3188736at2"/>
<dbReference type="RefSeq" id="WP_007320888.1">
    <property type="nucleotide sequence ID" value="NZ_BAEE01000021.1"/>
</dbReference>
<proteinExistence type="predicted"/>
<dbReference type="InterPro" id="IPR010982">
    <property type="entry name" value="Lambda_DNA-bd_dom_sf"/>
</dbReference>
<evidence type="ECO:0000256" key="1">
    <source>
        <dbReference type="SAM" id="MobiDB-lite"/>
    </source>
</evidence>
<dbReference type="PROSITE" id="PS50943">
    <property type="entry name" value="HTH_CROC1"/>
    <property type="match status" value="1"/>
</dbReference>
<keyword evidence="4" id="KW-1185">Reference proteome</keyword>
<feature type="domain" description="HTH cro/C1-type" evidence="2">
    <location>
        <begin position="36"/>
        <end position="76"/>
    </location>
</feature>
<reference evidence="3 4" key="1">
    <citation type="submission" date="2011-11" db="EMBL/GenBank/DDBJ databases">
        <title>Whole genome shotgun sequence of Gordonia araii NBRC 100433.</title>
        <authorList>
            <person name="Yoshida Y."/>
            <person name="Hosoyama A."/>
            <person name="Tsuchikane K."/>
            <person name="Katsumata H."/>
            <person name="Yamazaki S."/>
            <person name="Fujita N."/>
        </authorList>
    </citation>
    <scope>NUCLEOTIDE SEQUENCE [LARGE SCALE GENOMIC DNA]</scope>
    <source>
        <strain evidence="3 4">NBRC 100433</strain>
    </source>
</reference>
<evidence type="ECO:0000259" key="2">
    <source>
        <dbReference type="PROSITE" id="PS50943"/>
    </source>
</evidence>
<dbReference type="CDD" id="cd00093">
    <property type="entry name" value="HTH_XRE"/>
    <property type="match status" value="1"/>
</dbReference>
<evidence type="ECO:0000313" key="4">
    <source>
        <dbReference type="Proteomes" id="UP000035088"/>
    </source>
</evidence>
<dbReference type="SUPFAM" id="SSF47413">
    <property type="entry name" value="lambda repressor-like DNA-binding domains"/>
    <property type="match status" value="1"/>
</dbReference>
<feature type="compositionally biased region" description="Polar residues" evidence="1">
    <location>
        <begin position="100"/>
        <end position="114"/>
    </location>
</feature>
<dbReference type="EMBL" id="BAEE01000021">
    <property type="protein sequence ID" value="GAB08811.1"/>
    <property type="molecule type" value="Genomic_DNA"/>
</dbReference>
<dbReference type="Gene3D" id="1.10.260.40">
    <property type="entry name" value="lambda repressor-like DNA-binding domains"/>
    <property type="match status" value="1"/>
</dbReference>